<dbReference type="Proteomes" id="UP000590749">
    <property type="component" value="Unassembled WGS sequence"/>
</dbReference>
<comment type="caution">
    <text evidence="1">The sequence shown here is derived from an EMBL/GenBank/DDBJ whole genome shotgun (WGS) entry which is preliminary data.</text>
</comment>
<proteinExistence type="predicted"/>
<keyword evidence="2" id="KW-1185">Reference proteome</keyword>
<name>A0A7W5FH38_9ACTN</name>
<accession>A0A7W5FH38</accession>
<organism evidence="1 2">
    <name type="scientific">Actinoplanes campanulatus</name>
    <dbReference type="NCBI Taxonomy" id="113559"/>
    <lineage>
        <taxon>Bacteria</taxon>
        <taxon>Bacillati</taxon>
        <taxon>Actinomycetota</taxon>
        <taxon>Actinomycetes</taxon>
        <taxon>Micromonosporales</taxon>
        <taxon>Micromonosporaceae</taxon>
        <taxon>Actinoplanes</taxon>
    </lineage>
</organism>
<dbReference type="AlphaFoldDB" id="A0A7W5FH38"/>
<protein>
    <submittedName>
        <fullName evidence="1">Uncharacterized protein</fullName>
    </submittedName>
</protein>
<gene>
    <name evidence="1" type="ORF">FHR83_005968</name>
</gene>
<sequence>MRESDLQIREKIRPRVVGAVTERFDACLHMADAGSTKDRTRGAISLFRQHGYLEALRTGRTRTKGCRL</sequence>
<evidence type="ECO:0000313" key="1">
    <source>
        <dbReference type="EMBL" id="MBB3098273.1"/>
    </source>
</evidence>
<dbReference type="RefSeq" id="WP_183224179.1">
    <property type="nucleotide sequence ID" value="NZ_BMPW01000016.1"/>
</dbReference>
<dbReference type="EMBL" id="JACHXF010000014">
    <property type="protein sequence ID" value="MBB3098273.1"/>
    <property type="molecule type" value="Genomic_DNA"/>
</dbReference>
<evidence type="ECO:0000313" key="2">
    <source>
        <dbReference type="Proteomes" id="UP000590749"/>
    </source>
</evidence>
<reference evidence="1 2" key="1">
    <citation type="submission" date="2020-08" db="EMBL/GenBank/DDBJ databases">
        <title>Genomic Encyclopedia of Type Strains, Phase III (KMG-III): the genomes of soil and plant-associated and newly described type strains.</title>
        <authorList>
            <person name="Whitman W."/>
        </authorList>
    </citation>
    <scope>NUCLEOTIDE SEQUENCE [LARGE SCALE GENOMIC DNA]</scope>
    <source>
        <strain evidence="1 2">CECT 3287</strain>
    </source>
</reference>